<feature type="compositionally biased region" description="Basic residues" evidence="2">
    <location>
        <begin position="1133"/>
        <end position="1148"/>
    </location>
</feature>
<feature type="domain" description="RRP12 HEAT" evidence="3">
    <location>
        <begin position="355"/>
        <end position="663"/>
    </location>
</feature>
<evidence type="ECO:0000313" key="6">
    <source>
        <dbReference type="Proteomes" id="UP000653305"/>
    </source>
</evidence>
<feature type="domain" description="RRP12 N-terminal HEAT" evidence="4">
    <location>
        <begin position="7"/>
        <end position="285"/>
    </location>
</feature>
<evidence type="ECO:0000313" key="5">
    <source>
        <dbReference type="EMBL" id="GFP92216.1"/>
    </source>
</evidence>
<dbReference type="PANTHER" id="PTHR48412:SF1">
    <property type="entry name" value="ARM REPEAT SUPERFAMILY PROTEIN"/>
    <property type="match status" value="1"/>
</dbReference>
<keyword evidence="6" id="KW-1185">Reference proteome</keyword>
<feature type="compositionally biased region" description="Basic and acidic residues" evidence="2">
    <location>
        <begin position="1059"/>
        <end position="1080"/>
    </location>
</feature>
<dbReference type="SUPFAM" id="SSF48371">
    <property type="entry name" value="ARM repeat"/>
    <property type="match status" value="1"/>
</dbReference>
<dbReference type="Pfam" id="PF08161">
    <property type="entry name" value="RRP12_HEAT"/>
    <property type="match status" value="1"/>
</dbReference>
<dbReference type="PANTHER" id="PTHR48412">
    <property type="entry name" value="ARM REPEAT SUPERFAMILY PROTEIN"/>
    <property type="match status" value="1"/>
</dbReference>
<dbReference type="Proteomes" id="UP000653305">
    <property type="component" value="Unassembled WGS sequence"/>
</dbReference>
<evidence type="ECO:0000256" key="1">
    <source>
        <dbReference type="ARBA" id="ARBA00007690"/>
    </source>
</evidence>
<dbReference type="Pfam" id="PF25772">
    <property type="entry name" value="HEAT_RRP12_N"/>
    <property type="match status" value="1"/>
</dbReference>
<sequence>MDGDPAEATHSFTANVDICQQLLTRYARSSAGQHCHLCAAAAATRSIIQSSSLPLTPISYFAATITSFSNPKSLDSNALGALTSFISIVLPLVGRREINPEKAVESIKVLAATVEDSGANLGTSGVRAVVKCVGVLVAEFCNLKEWDSVSLGFEWLVKFSLDRRPKVRKCAQDCLLTVFKSFESSAVIKKASKSIYSLLKDYMPLGVELSALEVADGAKREPVSKAEHQDFLQLLNVIKHIAPHFSPKLRMKMLTQLSKIMSSKFTAVTRHLLDVISAIFATSGTDIDISNAEDILWPLVSYVSLGKKNPVDSVLFAANLAKTALRELPHDGINEWTTYFPTLTESVAGFLSYGDDVAAQTSTILRELIDQHIDEKFLSAIESQEMEDMITDNAEFKAIQTTCTALHNVLSASPQTLSEHFFSVVSFLFLKLGVISEIFMKHILLKLADLVNAAPSGASEVRRLKDCIGYAVAAMGPEKLLALLPISVNTKDFSCSNTWLIPILEKNIFGSSLRFFMEHIVPVAESFEKGSRKVKKSVTGQDLQAHAHGCWGLLPAFCRQPSDTYKTFGALAELLIPFLKKDSFMLGSIAIGLQELVNENKIALVSDERLVEVTEVHKTGNLDEFAIVLQKRRVYTRKMAGKNIKALASGASELLQALTDVFFESPPETREHLKGAIGCLLSISNASVAKQLFIDSLKKFQLVDYFDVHGEVDSNTDGLANEKESGETDAKRCLILDLASCMVEGSDNDLVNMLFYVVKRSLQASEEAGQMEAYHTLSRILEKHSWFCSSQFDVVMDVLTGMKPSANVTSLKSRLTCLQTLLIHGLTQTLDDENTKAFLILNEIILTLKDSNEENRKAAYEALDGLSSKLRSSSDASYELYHKLLNMFRGYLSVSSPQIKSGVVSALSVLLYNDPDICITAPEIVPAVMELLHSKAVEVIKAVLGFVKVLVSCLKPDEVHRFLPDIVDGIIRWSSVSRHHFKTKIIVILEILMRKCGPAAVKVLVPEKYKEFVQGVVVNRHGKTKNKEDGSKDDAKPETSDSSLRGPQNRKRDKSAMSSKEEGSERPWKRKRDDNKKDNGGGKSVVRGGRSDDGALQKGESNRPRGKQYTERTEMKKNNNKGNIRGPAVASKSSKHKKVGRKDKKSAA</sequence>
<feature type="compositionally biased region" description="Basic and acidic residues" evidence="2">
    <location>
        <begin position="1025"/>
        <end position="1039"/>
    </location>
</feature>
<evidence type="ECO:0000259" key="4">
    <source>
        <dbReference type="Pfam" id="PF25772"/>
    </source>
</evidence>
<proteinExistence type="inferred from homology"/>
<dbReference type="InterPro" id="IPR012978">
    <property type="entry name" value="HEAT_RRP12"/>
</dbReference>
<name>A0A830BZF4_9LAMI</name>
<feature type="compositionally biased region" description="Basic and acidic residues" evidence="2">
    <location>
        <begin position="1089"/>
        <end position="1117"/>
    </location>
</feature>
<accession>A0A830BZF4</accession>
<dbReference type="InterPro" id="IPR011989">
    <property type="entry name" value="ARM-like"/>
</dbReference>
<organism evidence="5 6">
    <name type="scientific">Phtheirospermum japonicum</name>
    <dbReference type="NCBI Taxonomy" id="374723"/>
    <lineage>
        <taxon>Eukaryota</taxon>
        <taxon>Viridiplantae</taxon>
        <taxon>Streptophyta</taxon>
        <taxon>Embryophyta</taxon>
        <taxon>Tracheophyta</taxon>
        <taxon>Spermatophyta</taxon>
        <taxon>Magnoliopsida</taxon>
        <taxon>eudicotyledons</taxon>
        <taxon>Gunneridae</taxon>
        <taxon>Pentapetalae</taxon>
        <taxon>asterids</taxon>
        <taxon>lamiids</taxon>
        <taxon>Lamiales</taxon>
        <taxon>Orobanchaceae</taxon>
        <taxon>Orobanchaceae incertae sedis</taxon>
        <taxon>Phtheirospermum</taxon>
    </lineage>
</organism>
<dbReference type="OrthoDB" id="2192888at2759"/>
<reference evidence="5" key="1">
    <citation type="submission" date="2020-07" db="EMBL/GenBank/DDBJ databases">
        <title>Ethylene signaling mediates host invasion by parasitic plants.</title>
        <authorList>
            <person name="Yoshida S."/>
        </authorList>
    </citation>
    <scope>NUCLEOTIDE SEQUENCE</scope>
    <source>
        <strain evidence="5">Okayama</strain>
    </source>
</reference>
<dbReference type="InterPro" id="IPR016024">
    <property type="entry name" value="ARM-type_fold"/>
</dbReference>
<evidence type="ECO:0000259" key="3">
    <source>
        <dbReference type="Pfam" id="PF08161"/>
    </source>
</evidence>
<dbReference type="EMBL" id="BMAC01000272">
    <property type="protein sequence ID" value="GFP92216.1"/>
    <property type="molecule type" value="Genomic_DNA"/>
</dbReference>
<protein>
    <submittedName>
        <fullName evidence="5">Ribosomal RNA-processing protein 12</fullName>
    </submittedName>
</protein>
<evidence type="ECO:0000256" key="2">
    <source>
        <dbReference type="SAM" id="MobiDB-lite"/>
    </source>
</evidence>
<dbReference type="Gene3D" id="1.25.10.10">
    <property type="entry name" value="Leucine-rich Repeat Variant"/>
    <property type="match status" value="1"/>
</dbReference>
<feature type="region of interest" description="Disordered" evidence="2">
    <location>
        <begin position="1023"/>
        <end position="1148"/>
    </location>
</feature>
<comment type="similarity">
    <text evidence="1">Belongs to the RRP12 family.</text>
</comment>
<gene>
    <name evidence="5" type="ORF">PHJA_001365700</name>
</gene>
<dbReference type="InterPro" id="IPR057860">
    <property type="entry name" value="HEAT_RRP12_N"/>
</dbReference>
<comment type="caution">
    <text evidence="5">The sequence shown here is derived from an EMBL/GenBank/DDBJ whole genome shotgun (WGS) entry which is preliminary data.</text>
</comment>
<dbReference type="AlphaFoldDB" id="A0A830BZF4"/>